<reference evidence="1 2" key="1">
    <citation type="journal article" date="2013" name="PLoS ONE">
        <title>Genomic and secretomic analyses reveal unique features of the lignocellulolytic enzyme system of Penicillium decumbens.</title>
        <authorList>
            <person name="Liu G."/>
            <person name="Zhang L."/>
            <person name="Wei X."/>
            <person name="Zou G."/>
            <person name="Qin Y."/>
            <person name="Ma L."/>
            <person name="Li J."/>
            <person name="Zheng H."/>
            <person name="Wang S."/>
            <person name="Wang C."/>
            <person name="Xun L."/>
            <person name="Zhao G.-P."/>
            <person name="Zhou Z."/>
            <person name="Qu Y."/>
        </authorList>
    </citation>
    <scope>NUCLEOTIDE SEQUENCE [LARGE SCALE GENOMIC DNA]</scope>
    <source>
        <strain evidence="2">114-2 / CGMCC 5302</strain>
    </source>
</reference>
<dbReference type="AlphaFoldDB" id="S7Z976"/>
<proteinExistence type="predicted"/>
<dbReference type="EMBL" id="KB644409">
    <property type="protein sequence ID" value="EPS26764.1"/>
    <property type="molecule type" value="Genomic_DNA"/>
</dbReference>
<accession>S7Z976</accession>
<name>S7Z976_PENO1</name>
<evidence type="ECO:0000313" key="2">
    <source>
        <dbReference type="Proteomes" id="UP000019376"/>
    </source>
</evidence>
<protein>
    <submittedName>
        <fullName evidence="1">Uncharacterized protein</fullName>
    </submittedName>
</protein>
<gene>
    <name evidence="1" type="ORF">PDE_01703</name>
</gene>
<organism evidence="1 2">
    <name type="scientific">Penicillium oxalicum (strain 114-2 / CGMCC 5302)</name>
    <name type="common">Penicillium decumbens</name>
    <dbReference type="NCBI Taxonomy" id="933388"/>
    <lineage>
        <taxon>Eukaryota</taxon>
        <taxon>Fungi</taxon>
        <taxon>Dikarya</taxon>
        <taxon>Ascomycota</taxon>
        <taxon>Pezizomycotina</taxon>
        <taxon>Eurotiomycetes</taxon>
        <taxon>Eurotiomycetidae</taxon>
        <taxon>Eurotiales</taxon>
        <taxon>Aspergillaceae</taxon>
        <taxon>Penicillium</taxon>
    </lineage>
</organism>
<dbReference type="Proteomes" id="UP000019376">
    <property type="component" value="Unassembled WGS sequence"/>
</dbReference>
<evidence type="ECO:0000313" key="1">
    <source>
        <dbReference type="EMBL" id="EPS26764.1"/>
    </source>
</evidence>
<sequence length="117" mass="13123">MTIWSPDDSKSLELRPYKVTDLQRPTSMLQERTGQSSKETQYAHDIHDSVIEGSENITRKAGPTDFSPLEDERNPDFHVCSTLRCPHVWCNDHLDPASHSRATDGILIPAATQPVVP</sequence>
<keyword evidence="2" id="KW-1185">Reference proteome</keyword>
<dbReference type="HOGENOM" id="CLU_2085590_0_0_1"/>